<comment type="similarity">
    <text evidence="2">Belongs to the TonB-dependent receptor family. Hemoglobin/haptoglobin binding protein subfamily.</text>
</comment>
<evidence type="ECO:0000256" key="6">
    <source>
        <dbReference type="ARBA" id="ARBA00022729"/>
    </source>
</evidence>
<dbReference type="InterPro" id="IPR037066">
    <property type="entry name" value="Plug_dom_sf"/>
</dbReference>
<dbReference type="PANTHER" id="PTHR30069">
    <property type="entry name" value="TONB-DEPENDENT OUTER MEMBRANE RECEPTOR"/>
    <property type="match status" value="1"/>
</dbReference>
<dbReference type="InterPro" id="IPR036942">
    <property type="entry name" value="Beta-barrel_TonB_sf"/>
</dbReference>
<proteinExistence type="inferred from homology"/>
<dbReference type="Pfam" id="PF00593">
    <property type="entry name" value="TonB_dep_Rec_b-barrel"/>
    <property type="match status" value="1"/>
</dbReference>
<dbReference type="PROSITE" id="PS52016">
    <property type="entry name" value="TONB_DEPENDENT_REC_3"/>
    <property type="match status" value="1"/>
</dbReference>
<keyword evidence="8 11" id="KW-0472">Membrane</keyword>
<sequence>MVKCVLSFAVAATVISTAVKSEDGIEKVVVTGTRTPKLLASSPVKVDVIDGQAVARLSRGTLRQVLEVMPGVVVKRSAKDGYNIQLSGFNGDHVLVLLNGQPLLAPTGSAVDLDQISVSNIKQIEIVRGAASVLYGSAAMGGVINIITDTQPASHLKADWELARNTGNEVEGDEWGHLYRLEGAQNWDHWQATFNAQSIAQPGFDYNSDTINQNGAEVDKLFANGGLRYSEDGLVVSWKSRWFSEEKYKPVSVIPGQADIISYFSDVNQWQHDFRIEQPKNGSINARYITHDETSGNTNGLRNTSIQLAELEGQKVWMRDKVEWVGGWVVHQDKLDQIRIDSTIPEVDDASRNSVEAYGQGNWELHDNQYLAGVRVQRDSDFGWHHAIRASVSVPFRLANARWTWRAGVGESYRVPNLKERYYVFDHSNLGYMVLGNAELVPETAISGNMGLAVSWWTNKDSWQVNADINVHYSDADDFITTLTDAEASAESGLDIMQYQNLEQAILSGFDASVDMTSDTLSLQLNYSFLHALDGNDNRLPERPRHQLKASATWKLPRMSADWQLYGVYEGDVAPSESYTGVYEDTSFTLNTVFQQTLTPHWQWRLGAENLLDNHQNTAFSNAGLFDARSLSSRRIYAGVTYQFY</sequence>
<evidence type="ECO:0000256" key="5">
    <source>
        <dbReference type="ARBA" id="ARBA00022692"/>
    </source>
</evidence>
<feature type="domain" description="TonB-dependent receptor-like beta-barrel" evidence="13">
    <location>
        <begin position="184"/>
        <end position="611"/>
    </location>
</feature>
<reference evidence="16" key="1">
    <citation type="submission" date="2014-12" db="EMBL/GenBank/DDBJ databases">
        <title>Complete genome sequence of a multi-drug resistant Klebsiella pneumoniae.</title>
        <authorList>
            <person name="Hua X."/>
            <person name="Chen Q."/>
            <person name="Li X."/>
            <person name="Feng Y."/>
            <person name="Ruan Z."/>
            <person name="Yu Y."/>
        </authorList>
    </citation>
    <scope>NUCLEOTIDE SEQUENCE [LARGE SCALE GENOMIC DNA]</scope>
    <source>
        <strain evidence="16">5.12</strain>
    </source>
</reference>
<keyword evidence="6" id="KW-0732">Signal</keyword>
<evidence type="ECO:0000256" key="1">
    <source>
        <dbReference type="ARBA" id="ARBA00004571"/>
    </source>
</evidence>
<evidence type="ECO:0000256" key="12">
    <source>
        <dbReference type="RuleBase" id="RU003357"/>
    </source>
</evidence>
<dbReference type="AlphaFoldDB" id="A0A6M4MJE5"/>
<comment type="subcellular location">
    <subcellularLocation>
        <location evidence="1 11">Cell outer membrane</location>
        <topology evidence="1 11">Multi-pass membrane protein</topology>
    </subcellularLocation>
</comment>
<keyword evidence="16" id="KW-1185">Reference proteome</keyword>
<gene>
    <name evidence="15" type="ORF">CA267_007620</name>
</gene>
<keyword evidence="4 11" id="KW-1134">Transmembrane beta strand</keyword>
<name>A0A6M4MJE5_9ALTE</name>
<dbReference type="GO" id="GO:0044718">
    <property type="term" value="P:siderophore transmembrane transport"/>
    <property type="evidence" value="ECO:0007669"/>
    <property type="project" value="TreeGrafter"/>
</dbReference>
<organism evidence="15 16">
    <name type="scientific">Alteromonas pelagimontana</name>
    <dbReference type="NCBI Taxonomy" id="1858656"/>
    <lineage>
        <taxon>Bacteria</taxon>
        <taxon>Pseudomonadati</taxon>
        <taxon>Pseudomonadota</taxon>
        <taxon>Gammaproteobacteria</taxon>
        <taxon>Alteromonadales</taxon>
        <taxon>Alteromonadaceae</taxon>
        <taxon>Alteromonas/Salinimonas group</taxon>
        <taxon>Alteromonas</taxon>
    </lineage>
</organism>
<evidence type="ECO:0000256" key="3">
    <source>
        <dbReference type="ARBA" id="ARBA00022448"/>
    </source>
</evidence>
<feature type="domain" description="TonB-dependent receptor plug" evidence="14">
    <location>
        <begin position="41"/>
        <end position="143"/>
    </location>
</feature>
<dbReference type="OrthoDB" id="9764669at2"/>
<dbReference type="InterPro" id="IPR012910">
    <property type="entry name" value="Plug_dom"/>
</dbReference>
<evidence type="ECO:0000256" key="9">
    <source>
        <dbReference type="ARBA" id="ARBA00023170"/>
    </source>
</evidence>
<dbReference type="Gene3D" id="2.40.170.20">
    <property type="entry name" value="TonB-dependent receptor, beta-barrel domain"/>
    <property type="match status" value="1"/>
</dbReference>
<reference evidence="15 16" key="2">
    <citation type="submission" date="2020-04" db="EMBL/GenBank/DDBJ databases">
        <title>Complete genome sequence of Alteromonas pelagimontana 5.12T.</title>
        <authorList>
            <person name="Sinha R.K."/>
            <person name="Krishnan K.P."/>
            <person name="Kurian J.P."/>
        </authorList>
    </citation>
    <scope>NUCLEOTIDE SEQUENCE [LARGE SCALE GENOMIC DNA]</scope>
    <source>
        <strain evidence="15 16">5.12</strain>
    </source>
</reference>
<evidence type="ECO:0000259" key="13">
    <source>
        <dbReference type="Pfam" id="PF00593"/>
    </source>
</evidence>
<keyword evidence="9 15" id="KW-0675">Receptor</keyword>
<evidence type="ECO:0000313" key="15">
    <source>
        <dbReference type="EMBL" id="QJR82775.1"/>
    </source>
</evidence>
<evidence type="ECO:0000256" key="8">
    <source>
        <dbReference type="ARBA" id="ARBA00023136"/>
    </source>
</evidence>
<evidence type="ECO:0000313" key="16">
    <source>
        <dbReference type="Proteomes" id="UP000219285"/>
    </source>
</evidence>
<keyword evidence="10 11" id="KW-0998">Cell outer membrane</keyword>
<dbReference type="InterPro" id="IPR000531">
    <property type="entry name" value="Beta-barrel_TonB"/>
</dbReference>
<dbReference type="Gene3D" id="2.170.130.10">
    <property type="entry name" value="TonB-dependent receptor, plug domain"/>
    <property type="match status" value="1"/>
</dbReference>
<accession>A0A6M4MJE5</accession>
<protein>
    <submittedName>
        <fullName evidence="15">TonB-dependent receptor</fullName>
    </submittedName>
</protein>
<evidence type="ECO:0000256" key="7">
    <source>
        <dbReference type="ARBA" id="ARBA00023077"/>
    </source>
</evidence>
<dbReference type="PANTHER" id="PTHR30069:SF29">
    <property type="entry name" value="HEMOGLOBIN AND HEMOGLOBIN-HAPTOGLOBIN-BINDING PROTEIN 1-RELATED"/>
    <property type="match status" value="1"/>
</dbReference>
<evidence type="ECO:0000256" key="4">
    <source>
        <dbReference type="ARBA" id="ARBA00022452"/>
    </source>
</evidence>
<dbReference type="SUPFAM" id="SSF56935">
    <property type="entry name" value="Porins"/>
    <property type="match status" value="1"/>
</dbReference>
<dbReference type="Proteomes" id="UP000219285">
    <property type="component" value="Chromosome"/>
</dbReference>
<evidence type="ECO:0000256" key="2">
    <source>
        <dbReference type="ARBA" id="ARBA00008143"/>
    </source>
</evidence>
<dbReference type="GO" id="GO:0009279">
    <property type="term" value="C:cell outer membrane"/>
    <property type="evidence" value="ECO:0007669"/>
    <property type="project" value="UniProtKB-SubCell"/>
</dbReference>
<keyword evidence="7 12" id="KW-0798">TonB box</keyword>
<dbReference type="EMBL" id="CP052766">
    <property type="protein sequence ID" value="QJR82775.1"/>
    <property type="molecule type" value="Genomic_DNA"/>
</dbReference>
<dbReference type="InterPro" id="IPR039426">
    <property type="entry name" value="TonB-dep_rcpt-like"/>
</dbReference>
<evidence type="ECO:0000256" key="11">
    <source>
        <dbReference type="PROSITE-ProRule" id="PRU01360"/>
    </source>
</evidence>
<keyword evidence="5 11" id="KW-0812">Transmembrane</keyword>
<evidence type="ECO:0000256" key="10">
    <source>
        <dbReference type="ARBA" id="ARBA00023237"/>
    </source>
</evidence>
<keyword evidence="3 11" id="KW-0813">Transport</keyword>
<dbReference type="KEGG" id="apel:CA267_007620"/>
<dbReference type="Pfam" id="PF07715">
    <property type="entry name" value="Plug"/>
    <property type="match status" value="1"/>
</dbReference>
<evidence type="ECO:0000259" key="14">
    <source>
        <dbReference type="Pfam" id="PF07715"/>
    </source>
</evidence>
<dbReference type="GO" id="GO:0015344">
    <property type="term" value="F:siderophore uptake transmembrane transporter activity"/>
    <property type="evidence" value="ECO:0007669"/>
    <property type="project" value="TreeGrafter"/>
</dbReference>